<dbReference type="PANTHER" id="PTHR30502:SF0">
    <property type="entry name" value="PHOSPHOENOLPYRUVATE CARBOXYLASE FAMILY PROTEIN"/>
    <property type="match status" value="1"/>
</dbReference>
<evidence type="ECO:0000256" key="2">
    <source>
        <dbReference type="ARBA" id="ARBA00022723"/>
    </source>
</evidence>
<dbReference type="EMBL" id="LUKE01000002">
    <property type="protein sequence ID" value="KYG64730.1"/>
    <property type="molecule type" value="Genomic_DNA"/>
</dbReference>
<keyword evidence="6" id="KW-1185">Reference proteome</keyword>
<evidence type="ECO:0000256" key="3">
    <source>
        <dbReference type="ARBA" id="ARBA00023239"/>
    </source>
</evidence>
<dbReference type="PANTHER" id="PTHR30502">
    <property type="entry name" value="2-KETO-3-DEOXY-L-RHAMNONATE ALDOLASE"/>
    <property type="match status" value="1"/>
</dbReference>
<dbReference type="RefSeq" id="WP_061835241.1">
    <property type="nucleotide sequence ID" value="NZ_LUKE01000002.1"/>
</dbReference>
<evidence type="ECO:0000313" key="6">
    <source>
        <dbReference type="Proteomes" id="UP000075320"/>
    </source>
</evidence>
<evidence type="ECO:0000256" key="1">
    <source>
        <dbReference type="ARBA" id="ARBA00005568"/>
    </source>
</evidence>
<dbReference type="OrthoDB" id="9802624at2"/>
<dbReference type="AlphaFoldDB" id="A0A150WL72"/>
<comment type="caution">
    <text evidence="5">The sequence shown here is derived from an EMBL/GenBank/DDBJ whole genome shotgun (WGS) entry which is preliminary data.</text>
</comment>
<dbReference type="GO" id="GO:0046872">
    <property type="term" value="F:metal ion binding"/>
    <property type="evidence" value="ECO:0007669"/>
    <property type="project" value="UniProtKB-KW"/>
</dbReference>
<evidence type="ECO:0000259" key="4">
    <source>
        <dbReference type="Pfam" id="PF03328"/>
    </source>
</evidence>
<organism evidence="5 6">
    <name type="scientific">Bdellovibrio bacteriovorus</name>
    <dbReference type="NCBI Taxonomy" id="959"/>
    <lineage>
        <taxon>Bacteria</taxon>
        <taxon>Pseudomonadati</taxon>
        <taxon>Bdellovibrionota</taxon>
        <taxon>Bdellovibrionia</taxon>
        <taxon>Bdellovibrionales</taxon>
        <taxon>Pseudobdellovibrionaceae</taxon>
        <taxon>Bdellovibrio</taxon>
    </lineage>
</organism>
<dbReference type="InterPro" id="IPR050251">
    <property type="entry name" value="HpcH-HpaI_aldolase"/>
</dbReference>
<name>A0A150WL72_BDEBC</name>
<gene>
    <name evidence="5" type="ORF">AZI86_11010</name>
</gene>
<feature type="domain" description="HpcH/HpaI aldolase/citrate lyase" evidence="4">
    <location>
        <begin position="15"/>
        <end position="235"/>
    </location>
</feature>
<dbReference type="InterPro" id="IPR015813">
    <property type="entry name" value="Pyrv/PenolPyrv_kinase-like_dom"/>
</dbReference>
<dbReference type="Pfam" id="PF03328">
    <property type="entry name" value="HpcH_HpaI"/>
    <property type="match status" value="1"/>
</dbReference>
<dbReference type="Proteomes" id="UP000075320">
    <property type="component" value="Unassembled WGS sequence"/>
</dbReference>
<keyword evidence="3" id="KW-0456">Lyase</keyword>
<dbReference type="SUPFAM" id="SSF51621">
    <property type="entry name" value="Phosphoenolpyruvate/pyruvate domain"/>
    <property type="match status" value="1"/>
</dbReference>
<keyword evidence="2" id="KW-0479">Metal-binding</keyword>
<comment type="similarity">
    <text evidence="1">Belongs to the HpcH/HpaI aldolase family.</text>
</comment>
<dbReference type="GO" id="GO:0005737">
    <property type="term" value="C:cytoplasm"/>
    <property type="evidence" value="ECO:0007669"/>
    <property type="project" value="TreeGrafter"/>
</dbReference>
<protein>
    <submittedName>
        <fullName evidence="5">2,4-dihydroxyhept-2-ene-1,7-dioic acid aldolase</fullName>
    </submittedName>
</protein>
<dbReference type="Gene3D" id="3.20.20.60">
    <property type="entry name" value="Phosphoenolpyruvate-binding domains"/>
    <property type="match status" value="1"/>
</dbReference>
<reference evidence="5 6" key="1">
    <citation type="submission" date="2016-03" db="EMBL/GenBank/DDBJ databases">
        <authorList>
            <person name="Ploux O."/>
        </authorList>
    </citation>
    <scope>NUCLEOTIDE SEQUENCE [LARGE SCALE GENOMIC DNA]</scope>
    <source>
        <strain evidence="5 6">R0</strain>
    </source>
</reference>
<dbReference type="InterPro" id="IPR005000">
    <property type="entry name" value="Aldolase/citrate-lyase_domain"/>
</dbReference>
<accession>A0A150WL72</accession>
<proteinExistence type="inferred from homology"/>
<evidence type="ECO:0000313" key="5">
    <source>
        <dbReference type="EMBL" id="KYG64730.1"/>
    </source>
</evidence>
<sequence length="254" mass="27991">MELKEKLKKHLPTLGTWITLAHRAFVEISVNSGLDWICIDLEHSSIDLDQMATLINIGRSNGVSMLVRLSDNDPIQIKRVMDAGASGIIVPMVNSREQAMKAYRAMHYPPTGTRGVGLSSAQKYGAGFSEYREWLSKESVLIVQIEHIDAVNNFDDIMSVPGVDGFIVGPYDLSASLGKPGQFDAPDFLAAMSKIEESNIKNKKARGIHVVEPSLAKVQEAIKGGFDFIAYSFEARMYEVGMSEAVHAFKKLTQ</sequence>
<dbReference type="InterPro" id="IPR040442">
    <property type="entry name" value="Pyrv_kinase-like_dom_sf"/>
</dbReference>
<dbReference type="GO" id="GO:0016832">
    <property type="term" value="F:aldehyde-lyase activity"/>
    <property type="evidence" value="ECO:0007669"/>
    <property type="project" value="TreeGrafter"/>
</dbReference>